<proteinExistence type="predicted"/>
<reference evidence="2 3" key="1">
    <citation type="submission" date="2015-02" db="EMBL/GenBank/DDBJ databases">
        <title>Single-cell genomics of uncultivated deep-branching MTB reveals a conserved set of magnetosome genes.</title>
        <authorList>
            <person name="Kolinko S."/>
            <person name="Richter M."/>
            <person name="Glockner F.O."/>
            <person name="Brachmann A."/>
            <person name="Schuler D."/>
        </authorList>
    </citation>
    <scope>NUCLEOTIDE SEQUENCE [LARGE SCALE GENOMIC DNA]</scope>
    <source>
        <strain evidence="2">TM-1</strain>
    </source>
</reference>
<protein>
    <submittedName>
        <fullName evidence="2">Uncharacterized protein</fullName>
    </submittedName>
</protein>
<keyword evidence="1" id="KW-0812">Transmembrane</keyword>
<evidence type="ECO:0000256" key="1">
    <source>
        <dbReference type="SAM" id="Phobius"/>
    </source>
</evidence>
<keyword evidence="3" id="KW-1185">Reference proteome</keyword>
<organism evidence="2 3">
    <name type="scientific">Candidatus Magnetobacterium bavaricum</name>
    <dbReference type="NCBI Taxonomy" id="29290"/>
    <lineage>
        <taxon>Bacteria</taxon>
        <taxon>Pseudomonadati</taxon>
        <taxon>Nitrospirota</taxon>
        <taxon>Thermodesulfovibrionia</taxon>
        <taxon>Thermodesulfovibrionales</taxon>
        <taxon>Candidatus Magnetobacteriaceae</taxon>
        <taxon>Candidatus Magnetobacterium</taxon>
    </lineage>
</organism>
<feature type="transmembrane region" description="Helical" evidence="1">
    <location>
        <begin position="121"/>
        <end position="138"/>
    </location>
</feature>
<gene>
    <name evidence="2" type="ORF">MBAV_004012</name>
</gene>
<sequence length="141" mass="15621">MPELFFQFFSFGDVLFYGEKVGYDALMVPYGCDSGLFIEGVSIFLSVLKDPMPLSPGPDSAPERLPFVQRGTQKEVRLPADNLIGGIARDFGELRVYVLYDALSVCDHDGGGALLERLRQLAYYFVGLLVALLLLHKLQGK</sequence>
<evidence type="ECO:0000313" key="2">
    <source>
        <dbReference type="EMBL" id="KJU83795.1"/>
    </source>
</evidence>
<dbReference type="EMBL" id="LACI01001714">
    <property type="protein sequence ID" value="KJU83795.1"/>
    <property type="molecule type" value="Genomic_DNA"/>
</dbReference>
<name>A0A0F3GPE4_9BACT</name>
<dbReference type="Proteomes" id="UP000033423">
    <property type="component" value="Unassembled WGS sequence"/>
</dbReference>
<keyword evidence="1" id="KW-0472">Membrane</keyword>
<evidence type="ECO:0000313" key="3">
    <source>
        <dbReference type="Proteomes" id="UP000033423"/>
    </source>
</evidence>
<keyword evidence="1" id="KW-1133">Transmembrane helix</keyword>
<dbReference type="AlphaFoldDB" id="A0A0F3GPE4"/>
<accession>A0A0F3GPE4</accession>
<comment type="caution">
    <text evidence="2">The sequence shown here is derived from an EMBL/GenBank/DDBJ whole genome shotgun (WGS) entry which is preliminary data.</text>
</comment>